<name>A0ABU4A1X4_9SPHN</name>
<dbReference type="EMBL" id="JAPTHD010000018">
    <property type="protein sequence ID" value="MDV5825749.1"/>
    <property type="molecule type" value="Genomic_DNA"/>
</dbReference>
<gene>
    <name evidence="1" type="ORF">O0R41_19270</name>
</gene>
<reference evidence="2" key="1">
    <citation type="journal article" date="2022" name="J Environ Chem Eng">
        <title>Biodegradation of petroleum oil using a constructed nonpathogenic and heavy metal-tolerant bacterial consortium isolated from marine sponges.</title>
        <authorList>
            <person name="Dechsakulwatana C."/>
            <person name="Rungsihiranrut A."/>
            <person name="Muangchinda C."/>
            <person name="Ningthoujam R."/>
            <person name="Klankeo P."/>
            <person name="Pinyakong O."/>
        </authorList>
    </citation>
    <scope>NUCLEOTIDE SEQUENCE [LARGE SCALE GENOMIC DNA]</scope>
    <source>
        <strain evidence="2">MO2-4</strain>
    </source>
</reference>
<dbReference type="RefSeq" id="WP_317518087.1">
    <property type="nucleotide sequence ID" value="NZ_JAPTHD010000018.1"/>
</dbReference>
<evidence type="ECO:0000313" key="2">
    <source>
        <dbReference type="Proteomes" id="UP001185984"/>
    </source>
</evidence>
<evidence type="ECO:0000313" key="1">
    <source>
        <dbReference type="EMBL" id="MDV5825749.1"/>
    </source>
</evidence>
<organism evidence="1 2">
    <name type="scientific">Sphingobium naphthae</name>
    <dbReference type="NCBI Taxonomy" id="1886786"/>
    <lineage>
        <taxon>Bacteria</taxon>
        <taxon>Pseudomonadati</taxon>
        <taxon>Pseudomonadota</taxon>
        <taxon>Alphaproteobacteria</taxon>
        <taxon>Sphingomonadales</taxon>
        <taxon>Sphingomonadaceae</taxon>
        <taxon>Sphingobium</taxon>
    </lineage>
</organism>
<comment type="caution">
    <text evidence="1">The sequence shown here is derived from an EMBL/GenBank/DDBJ whole genome shotgun (WGS) entry which is preliminary data.</text>
</comment>
<dbReference type="Proteomes" id="UP001185984">
    <property type="component" value="Unassembled WGS sequence"/>
</dbReference>
<proteinExistence type="predicted"/>
<keyword evidence="2" id="KW-1185">Reference proteome</keyword>
<sequence>MSNIRIAALRGSVSPRSQRYTVRRENPELAANASMLTPALVRRREKSETDDRTATSGNICATLSWRFPIFKNKTRIAVN</sequence>
<accession>A0ABU4A1X4</accession>
<protein>
    <submittedName>
        <fullName evidence="1">Uncharacterized protein</fullName>
    </submittedName>
</protein>